<reference evidence="1 2" key="3">
    <citation type="submission" date="2019-11" db="EMBL/GenBank/DDBJ databases">
        <title>A de novo genome assembly of a pear dwarfing rootstock.</title>
        <authorList>
            <person name="Wang F."/>
            <person name="Wang J."/>
            <person name="Li S."/>
            <person name="Zhang Y."/>
            <person name="Fang M."/>
            <person name="Ma L."/>
            <person name="Zhao Y."/>
            <person name="Jiang S."/>
        </authorList>
    </citation>
    <scope>NUCLEOTIDE SEQUENCE [LARGE SCALE GENOMIC DNA]</scope>
    <source>
        <strain evidence="1">S2</strain>
        <tissue evidence="1">Leaf</tissue>
    </source>
</reference>
<comment type="caution">
    <text evidence="1">The sequence shown here is derived from an EMBL/GenBank/DDBJ whole genome shotgun (WGS) entry which is preliminary data.</text>
</comment>
<dbReference type="PANTHER" id="PTHR35459:SF2">
    <property type="entry name" value="T1N6.14 PROTEIN"/>
    <property type="match status" value="1"/>
</dbReference>
<name>A0A5N5F3K4_9ROSA</name>
<evidence type="ECO:0000313" key="2">
    <source>
        <dbReference type="Proteomes" id="UP000327157"/>
    </source>
</evidence>
<organism evidence="1 2">
    <name type="scientific">Pyrus ussuriensis x Pyrus communis</name>
    <dbReference type="NCBI Taxonomy" id="2448454"/>
    <lineage>
        <taxon>Eukaryota</taxon>
        <taxon>Viridiplantae</taxon>
        <taxon>Streptophyta</taxon>
        <taxon>Embryophyta</taxon>
        <taxon>Tracheophyta</taxon>
        <taxon>Spermatophyta</taxon>
        <taxon>Magnoliopsida</taxon>
        <taxon>eudicotyledons</taxon>
        <taxon>Gunneridae</taxon>
        <taxon>Pentapetalae</taxon>
        <taxon>rosids</taxon>
        <taxon>fabids</taxon>
        <taxon>Rosales</taxon>
        <taxon>Rosaceae</taxon>
        <taxon>Amygdaloideae</taxon>
        <taxon>Maleae</taxon>
        <taxon>Pyrus</taxon>
    </lineage>
</organism>
<accession>A0A5N5F3K4</accession>
<dbReference type="AlphaFoldDB" id="A0A5N5F3K4"/>
<keyword evidence="2" id="KW-1185">Reference proteome</keyword>
<gene>
    <name evidence="1" type="ORF">D8674_000579</name>
</gene>
<reference evidence="2" key="2">
    <citation type="submission" date="2019-10" db="EMBL/GenBank/DDBJ databases">
        <title>A de novo genome assembly of a pear dwarfing rootstock.</title>
        <authorList>
            <person name="Wang F."/>
            <person name="Wang J."/>
            <person name="Li S."/>
            <person name="Zhang Y."/>
            <person name="Fang M."/>
            <person name="Ma L."/>
            <person name="Zhao Y."/>
            <person name="Jiang S."/>
        </authorList>
    </citation>
    <scope>NUCLEOTIDE SEQUENCE [LARGE SCALE GENOMIC DNA]</scope>
</reference>
<dbReference type="OrthoDB" id="672903at2759"/>
<evidence type="ECO:0000313" key="1">
    <source>
        <dbReference type="EMBL" id="KAB2597659.1"/>
    </source>
</evidence>
<dbReference type="Proteomes" id="UP000327157">
    <property type="component" value="Chromosome 1"/>
</dbReference>
<protein>
    <submittedName>
        <fullName evidence="1">Uncharacterized protein</fullName>
    </submittedName>
</protein>
<reference evidence="1 2" key="1">
    <citation type="submission" date="2019-09" db="EMBL/GenBank/DDBJ databases">
        <authorList>
            <person name="Ou C."/>
        </authorList>
    </citation>
    <scope>NUCLEOTIDE SEQUENCE [LARGE SCALE GENOMIC DNA]</scope>
    <source>
        <strain evidence="1">S2</strain>
        <tissue evidence="1">Leaf</tissue>
    </source>
</reference>
<dbReference type="EMBL" id="SMOL01000768">
    <property type="protein sequence ID" value="KAB2597659.1"/>
    <property type="molecule type" value="Genomic_DNA"/>
</dbReference>
<sequence>MELCKQMMAETVSAIRSKNAPGEKPQDTRNQWAEVGQTQGTNIVGGSAFGWNFITFVGEEPVYHGITKESFRANGSKETVL</sequence>
<proteinExistence type="predicted"/>
<dbReference type="PANTHER" id="PTHR35459">
    <property type="entry name" value="T1N6.14 PROTEIN"/>
    <property type="match status" value="1"/>
</dbReference>